<organism evidence="2 3">
    <name type="scientific">Cyclospora cayetanensis</name>
    <dbReference type="NCBI Taxonomy" id="88456"/>
    <lineage>
        <taxon>Eukaryota</taxon>
        <taxon>Sar</taxon>
        <taxon>Alveolata</taxon>
        <taxon>Apicomplexa</taxon>
        <taxon>Conoidasida</taxon>
        <taxon>Coccidia</taxon>
        <taxon>Eucoccidiorida</taxon>
        <taxon>Eimeriorina</taxon>
        <taxon>Eimeriidae</taxon>
        <taxon>Cyclospora</taxon>
    </lineage>
</organism>
<feature type="coiled-coil region" evidence="1">
    <location>
        <begin position="9"/>
        <end position="36"/>
    </location>
</feature>
<dbReference type="SUPFAM" id="SSF158573">
    <property type="entry name" value="GINS helical bundle-like"/>
    <property type="match status" value="1"/>
</dbReference>
<dbReference type="InParanoid" id="A0A1D3CWB7"/>
<dbReference type="Gene3D" id="1.20.58.1020">
    <property type="match status" value="1"/>
</dbReference>
<evidence type="ECO:0000256" key="1">
    <source>
        <dbReference type="SAM" id="Coils"/>
    </source>
</evidence>
<dbReference type="EMBL" id="JROU02001710">
    <property type="protein sequence ID" value="OEH75499.1"/>
    <property type="molecule type" value="Genomic_DNA"/>
</dbReference>
<dbReference type="InterPro" id="IPR007257">
    <property type="entry name" value="GINS_Psf2"/>
</dbReference>
<proteinExistence type="predicted"/>
<dbReference type="PANTHER" id="PTHR12772">
    <property type="entry name" value="DNA REPLICATION COMPLEX GINS PROTEIN PSF2"/>
    <property type="match status" value="1"/>
</dbReference>
<dbReference type="VEuPathDB" id="ToxoDB:LOC113147071"/>
<evidence type="ECO:0000313" key="3">
    <source>
        <dbReference type="Proteomes" id="UP000095192"/>
    </source>
</evidence>
<dbReference type="GO" id="GO:0006260">
    <property type="term" value="P:DNA replication"/>
    <property type="evidence" value="ECO:0007669"/>
    <property type="project" value="InterPro"/>
</dbReference>
<keyword evidence="3" id="KW-1185">Reference proteome</keyword>
<protein>
    <submittedName>
        <fullName evidence="2">Gins complex</fullName>
    </submittedName>
</protein>
<evidence type="ECO:0000313" key="2">
    <source>
        <dbReference type="EMBL" id="OEH75499.1"/>
    </source>
</evidence>
<dbReference type="PANTHER" id="PTHR12772:SF0">
    <property type="entry name" value="DNA REPLICATION COMPLEX GINS PROTEIN PSF2"/>
    <property type="match status" value="1"/>
</dbReference>
<sequence>MQLQHQDIAEAALVSREAARALLQEMQQQADDLVEIWPLRRSVVFLSRPQDSVSFCLDAFLLHRASSVHMVPCLLSSSLPPLDLLETDGLQTPEATAGEILWLPLWCAEVLSRQRLIRVMLPPFLHAGARDRGVCLDGERGREGGCVFMFLCGAARPEACDDEGEEGEGDGGEIGGNNQVKGYLRQEERHKQGLEPLPVFFFETARLLLFNPLVQPLGTEARWQKEKGLVLQLWDRRQAKIAATLSAANLEDKLVRMDHIQPSETYML</sequence>
<dbReference type="GO" id="GO:0000727">
    <property type="term" value="P:double-strand break repair via break-induced replication"/>
    <property type="evidence" value="ECO:0007669"/>
    <property type="project" value="TreeGrafter"/>
</dbReference>
<dbReference type="VEuPathDB" id="ToxoDB:cyc_03410"/>
<dbReference type="Proteomes" id="UP000095192">
    <property type="component" value="Unassembled WGS sequence"/>
</dbReference>
<keyword evidence="1" id="KW-0175">Coiled coil</keyword>
<comment type="caution">
    <text evidence="2">The sequence shown here is derived from an EMBL/GenBank/DDBJ whole genome shotgun (WGS) entry which is preliminary data.</text>
</comment>
<name>A0A1D3CWB7_9EIME</name>
<dbReference type="InterPro" id="IPR036224">
    <property type="entry name" value="GINS_bundle-like_dom_sf"/>
</dbReference>
<reference evidence="2 3" key="1">
    <citation type="journal article" date="2016" name="BMC Genomics">
        <title>Comparative genomics reveals Cyclospora cayetanensis possesses coccidia-like metabolism and invasion components but unique surface antigens.</title>
        <authorList>
            <person name="Liu S."/>
            <person name="Wang L."/>
            <person name="Zheng H."/>
            <person name="Xu Z."/>
            <person name="Roellig D.M."/>
            <person name="Li N."/>
            <person name="Frace M.A."/>
            <person name="Tang K."/>
            <person name="Arrowood M.J."/>
            <person name="Moss D.M."/>
            <person name="Zhang L."/>
            <person name="Feng Y."/>
            <person name="Xiao L."/>
        </authorList>
    </citation>
    <scope>NUCLEOTIDE SEQUENCE [LARGE SCALE GENOMIC DNA]</scope>
    <source>
        <strain evidence="2 3">CHN_HEN01</strain>
    </source>
</reference>
<accession>A0A1D3CWB7</accession>
<dbReference type="AlphaFoldDB" id="A0A1D3CWB7"/>
<gene>
    <name evidence="2" type="ORF">cyc_03410</name>
</gene>
<dbReference type="GO" id="GO:0000811">
    <property type="term" value="C:GINS complex"/>
    <property type="evidence" value="ECO:0007669"/>
    <property type="project" value="TreeGrafter"/>
</dbReference>